<evidence type="ECO:0000313" key="1">
    <source>
        <dbReference type="EMBL" id="EIM95800.1"/>
    </source>
</evidence>
<reference evidence="1 2" key="1">
    <citation type="journal article" date="2012" name="J. Bacteriol.">
        <title>Draft Genome Sequence of the Soil Bacterium Burkholderia terrae Strain BS001, Which Interacts with Fungal Surface Structures.</title>
        <authorList>
            <person name="Nazir R."/>
            <person name="Hansen M.A."/>
            <person name="Sorensen S."/>
            <person name="van Elsas J.D."/>
        </authorList>
    </citation>
    <scope>NUCLEOTIDE SEQUENCE [LARGE SCALE GENOMIC DNA]</scope>
    <source>
        <strain evidence="1 2">BS001</strain>
    </source>
</reference>
<dbReference type="SUPFAM" id="SSF103473">
    <property type="entry name" value="MFS general substrate transporter"/>
    <property type="match status" value="1"/>
</dbReference>
<evidence type="ECO:0000313" key="2">
    <source>
        <dbReference type="Proteomes" id="UP000004980"/>
    </source>
</evidence>
<gene>
    <name evidence="1" type="ORF">WQE_37222</name>
</gene>
<dbReference type="InterPro" id="IPR036259">
    <property type="entry name" value="MFS_trans_sf"/>
</dbReference>
<dbReference type="EMBL" id="AKAU01000227">
    <property type="protein sequence ID" value="EIM95800.1"/>
    <property type="molecule type" value="Genomic_DNA"/>
</dbReference>
<comment type="caution">
    <text evidence="1">The sequence shown here is derived from an EMBL/GenBank/DDBJ whole genome shotgun (WGS) entry which is preliminary data.</text>
</comment>
<dbReference type="Proteomes" id="UP000004980">
    <property type="component" value="Unassembled WGS sequence"/>
</dbReference>
<name>A0ABP2PDG0_9BURK</name>
<accession>A0ABP2PDG0</accession>
<proteinExistence type="predicted"/>
<protein>
    <submittedName>
        <fullName evidence="1">Major facilitator transporter</fullName>
    </submittedName>
</protein>
<keyword evidence="2" id="KW-1185">Reference proteome</keyword>
<organism evidence="1 2">
    <name type="scientific">Paraburkholderia hospita</name>
    <dbReference type="NCBI Taxonomy" id="169430"/>
    <lineage>
        <taxon>Bacteria</taxon>
        <taxon>Pseudomonadati</taxon>
        <taxon>Pseudomonadota</taxon>
        <taxon>Betaproteobacteria</taxon>
        <taxon>Burkholderiales</taxon>
        <taxon>Burkholderiaceae</taxon>
        <taxon>Paraburkholderia</taxon>
    </lineage>
</organism>
<sequence length="127" mass="13911">MALHRQCTTTAFIQRTETANLDTTSKRPTASPRIRRAQTIALALLMVSGIVNYLDRGTLAVANQLIREDLGLSLGQMGVIVLVRRESRVVRCFAADVGREETGRSVARSLSVHAELVTEPCEATETM</sequence>